<comment type="similarity">
    <text evidence="2">Belongs to the GTP-binding SRP family.</text>
</comment>
<evidence type="ECO:0000259" key="15">
    <source>
        <dbReference type="SMART" id="SM00962"/>
    </source>
</evidence>
<dbReference type="GO" id="GO:0005047">
    <property type="term" value="F:signal recognition particle binding"/>
    <property type="evidence" value="ECO:0007669"/>
    <property type="project" value="TreeGrafter"/>
</dbReference>
<protein>
    <recommendedName>
        <fullName evidence="3">Flagellar biosynthesis protein FlhF</fullName>
    </recommendedName>
    <alternativeName>
        <fullName evidence="13">Flagella-associated GTP-binding protein</fullName>
    </alternativeName>
</protein>
<evidence type="ECO:0000256" key="7">
    <source>
        <dbReference type="ARBA" id="ARBA00022795"/>
    </source>
</evidence>
<evidence type="ECO:0000256" key="6">
    <source>
        <dbReference type="ARBA" id="ARBA00022741"/>
    </source>
</evidence>
<keyword evidence="5" id="KW-1003">Cell membrane</keyword>
<evidence type="ECO:0000256" key="4">
    <source>
        <dbReference type="ARBA" id="ARBA00022448"/>
    </source>
</evidence>
<feature type="compositionally biased region" description="Low complexity" evidence="14">
    <location>
        <begin position="420"/>
        <end position="439"/>
    </location>
</feature>
<dbReference type="GO" id="GO:0006614">
    <property type="term" value="P:SRP-dependent cotranslational protein targeting to membrane"/>
    <property type="evidence" value="ECO:0007669"/>
    <property type="project" value="InterPro"/>
</dbReference>
<dbReference type="STRING" id="83401.SAMN05421742_102123"/>
<evidence type="ECO:0000256" key="2">
    <source>
        <dbReference type="ARBA" id="ARBA00008531"/>
    </source>
</evidence>
<dbReference type="RefSeq" id="WP_176787586.1">
    <property type="nucleotide sequence ID" value="NZ_FNCV01000002.1"/>
</dbReference>
<evidence type="ECO:0000256" key="10">
    <source>
        <dbReference type="ARBA" id="ARBA00023136"/>
    </source>
</evidence>
<dbReference type="GO" id="GO:0015031">
    <property type="term" value="P:protein transport"/>
    <property type="evidence" value="ECO:0007669"/>
    <property type="project" value="UniProtKB-KW"/>
</dbReference>
<feature type="region of interest" description="Disordered" evidence="14">
    <location>
        <begin position="363"/>
        <end position="466"/>
    </location>
</feature>
<evidence type="ECO:0000256" key="11">
    <source>
        <dbReference type="ARBA" id="ARBA00023225"/>
    </source>
</evidence>
<dbReference type="CDD" id="cd17873">
    <property type="entry name" value="FlhF"/>
    <property type="match status" value="1"/>
</dbReference>
<evidence type="ECO:0000256" key="1">
    <source>
        <dbReference type="ARBA" id="ARBA00004413"/>
    </source>
</evidence>
<dbReference type="GO" id="GO:0005525">
    <property type="term" value="F:GTP binding"/>
    <property type="evidence" value="ECO:0007669"/>
    <property type="project" value="UniProtKB-KW"/>
</dbReference>
<evidence type="ECO:0000256" key="3">
    <source>
        <dbReference type="ARBA" id="ARBA00014919"/>
    </source>
</evidence>
<dbReference type="EMBL" id="FNCV01000002">
    <property type="protein sequence ID" value="SDG68644.1"/>
    <property type="molecule type" value="Genomic_DNA"/>
</dbReference>
<dbReference type="SUPFAM" id="SSF52540">
    <property type="entry name" value="P-loop containing nucleoside triphosphate hydrolases"/>
    <property type="match status" value="1"/>
</dbReference>
<dbReference type="AlphaFoldDB" id="A0A1G7W9J1"/>
<evidence type="ECO:0000256" key="5">
    <source>
        <dbReference type="ARBA" id="ARBA00022475"/>
    </source>
</evidence>
<feature type="compositionally biased region" description="Low complexity" evidence="14">
    <location>
        <begin position="377"/>
        <end position="399"/>
    </location>
</feature>
<gene>
    <name evidence="16" type="ORF">SAMN05421742_102123</name>
</gene>
<dbReference type="GO" id="GO:0044781">
    <property type="term" value="P:bacterial-type flagellum organization"/>
    <property type="evidence" value="ECO:0007669"/>
    <property type="project" value="UniProtKB-KW"/>
</dbReference>
<reference evidence="17" key="1">
    <citation type="submission" date="2016-10" db="EMBL/GenBank/DDBJ databases">
        <authorList>
            <person name="Varghese N."/>
            <person name="Submissions S."/>
        </authorList>
    </citation>
    <scope>NUCLEOTIDE SEQUENCE [LARGE SCALE GENOMIC DNA]</scope>
    <source>
        <strain evidence="17">930I</strain>
    </source>
</reference>
<evidence type="ECO:0000313" key="17">
    <source>
        <dbReference type="Proteomes" id="UP000217076"/>
    </source>
</evidence>
<keyword evidence="8" id="KW-0653">Protein transport</keyword>
<evidence type="ECO:0000256" key="8">
    <source>
        <dbReference type="ARBA" id="ARBA00022927"/>
    </source>
</evidence>
<organism evidence="16 17">
    <name type="scientific">Roseospirillum parvum</name>
    <dbReference type="NCBI Taxonomy" id="83401"/>
    <lineage>
        <taxon>Bacteria</taxon>
        <taxon>Pseudomonadati</taxon>
        <taxon>Pseudomonadota</taxon>
        <taxon>Alphaproteobacteria</taxon>
        <taxon>Rhodospirillales</taxon>
        <taxon>Rhodospirillaceae</taxon>
        <taxon>Roseospirillum</taxon>
    </lineage>
</organism>
<name>A0A1G7W9J1_9PROT</name>
<accession>A0A1G7W9J1</accession>
<keyword evidence="17" id="KW-1185">Reference proteome</keyword>
<feature type="compositionally biased region" description="Basic and acidic residues" evidence="14">
    <location>
        <begin position="446"/>
        <end position="466"/>
    </location>
</feature>
<keyword evidence="7" id="KW-1005">Bacterial flagellum biogenesis</keyword>
<evidence type="ECO:0000256" key="13">
    <source>
        <dbReference type="ARBA" id="ARBA00030866"/>
    </source>
</evidence>
<dbReference type="GO" id="GO:0003924">
    <property type="term" value="F:GTPase activity"/>
    <property type="evidence" value="ECO:0007669"/>
    <property type="project" value="InterPro"/>
</dbReference>
<keyword evidence="10" id="KW-0472">Membrane</keyword>
<evidence type="ECO:0000313" key="16">
    <source>
        <dbReference type="EMBL" id="SDG68644.1"/>
    </source>
</evidence>
<keyword evidence="4" id="KW-0813">Transport</keyword>
<evidence type="ECO:0000256" key="14">
    <source>
        <dbReference type="SAM" id="MobiDB-lite"/>
    </source>
</evidence>
<comment type="function">
    <text evidence="12">Necessary for flagellar biosynthesis. May be involved in translocation of the flagellum.</text>
</comment>
<evidence type="ECO:0000256" key="12">
    <source>
        <dbReference type="ARBA" id="ARBA00025337"/>
    </source>
</evidence>
<keyword evidence="9" id="KW-0342">GTP-binding</keyword>
<dbReference type="SMART" id="SM00962">
    <property type="entry name" value="SRP54"/>
    <property type="match status" value="1"/>
</dbReference>
<keyword evidence="6" id="KW-0547">Nucleotide-binding</keyword>
<feature type="domain" description="SRP54-type proteins GTP-binding" evidence="15">
    <location>
        <begin position="122"/>
        <end position="317"/>
    </location>
</feature>
<dbReference type="PANTHER" id="PTHR43134">
    <property type="entry name" value="SIGNAL RECOGNITION PARTICLE RECEPTOR SUBUNIT ALPHA"/>
    <property type="match status" value="1"/>
</dbReference>
<comment type="subcellular location">
    <subcellularLocation>
        <location evidence="1">Cell membrane</location>
        <topology evidence="1">Peripheral membrane protein</topology>
        <orientation evidence="1">Cytoplasmic side</orientation>
    </subcellularLocation>
</comment>
<dbReference type="InterPro" id="IPR047040">
    <property type="entry name" value="FlhF__GTPase_dom"/>
</dbReference>
<evidence type="ECO:0000256" key="9">
    <source>
        <dbReference type="ARBA" id="ARBA00023134"/>
    </source>
</evidence>
<proteinExistence type="inferred from homology"/>
<dbReference type="InterPro" id="IPR000897">
    <property type="entry name" value="SRP54_GTPase_dom"/>
</dbReference>
<dbReference type="InterPro" id="IPR027417">
    <property type="entry name" value="P-loop_NTPase"/>
</dbReference>
<dbReference type="PANTHER" id="PTHR43134:SF3">
    <property type="entry name" value="FLAGELLAR BIOSYNTHESIS PROTEIN FLHF"/>
    <property type="match status" value="1"/>
</dbReference>
<sequence>MRLKCFTADSMTAAMAQVRAELGDDAIIVSTQRMAEGQGVRITAALEESAIEADLEPPPSGQAPSLAARLAEELEYHRLPEDLAARLMSRAVSGPGGSAADLLAGALDGLFTFAPLPERAAPRAFMVIGPPASGKTITVAKLAARGRIANRSVAVISADVIRAGALGQLSAFTDILGIELGRARGPQSLAARLRDSKGGDGQRAADLVFIDSPGINPFNDQDLDYLAALLGAAEVEPVLTLAAGGDPLEMAEMAEVFAGLGATRLLPTRLDLTRRLGGVLAAADAAGLSFCNVSASPHVASGLSPLSADVLARLLLPPELAEARAPAIAEAPPSATPAPGRADPNTKALAESLAEKFARTFAETPAETPAEPPAEPPAELAASPPAAPNRTPTRRAQPTNDQDDWIAALNDDAPRPLFGPAGRTAEAAAASPTTADVAPDPAPDPAPDRAAERRAAARNRRIDNDP</sequence>
<dbReference type="Gene3D" id="3.40.50.300">
    <property type="entry name" value="P-loop containing nucleotide triphosphate hydrolases"/>
    <property type="match status" value="1"/>
</dbReference>
<dbReference type="Pfam" id="PF00448">
    <property type="entry name" value="SRP54"/>
    <property type="match status" value="1"/>
</dbReference>
<dbReference type="GO" id="GO:0005886">
    <property type="term" value="C:plasma membrane"/>
    <property type="evidence" value="ECO:0007669"/>
    <property type="project" value="UniProtKB-SubCell"/>
</dbReference>
<dbReference type="Proteomes" id="UP000217076">
    <property type="component" value="Unassembled WGS sequence"/>
</dbReference>
<keyword evidence="11" id="KW-1006">Bacterial flagellum protein export</keyword>